<evidence type="ECO:0000256" key="2">
    <source>
        <dbReference type="ARBA" id="ARBA00022448"/>
    </source>
</evidence>
<feature type="transmembrane region" description="Helical" evidence="11">
    <location>
        <begin position="286"/>
        <end position="309"/>
    </location>
</feature>
<evidence type="ECO:0000256" key="1">
    <source>
        <dbReference type="ARBA" id="ARBA00004141"/>
    </source>
</evidence>
<feature type="transmembrane region" description="Helical" evidence="11">
    <location>
        <begin position="251"/>
        <end position="274"/>
    </location>
</feature>
<evidence type="ECO:0000256" key="6">
    <source>
        <dbReference type="ARBA" id="ARBA00023065"/>
    </source>
</evidence>
<dbReference type="GO" id="GO:0051453">
    <property type="term" value="P:regulation of intracellular pH"/>
    <property type="evidence" value="ECO:0007669"/>
    <property type="project" value="TreeGrafter"/>
</dbReference>
<gene>
    <name evidence="14" type="ORF">OCBIM_22029851mg</name>
</gene>
<dbReference type="EMBL" id="KQ420828">
    <property type="protein sequence ID" value="KOF79165.1"/>
    <property type="molecule type" value="Genomic_DNA"/>
</dbReference>
<feature type="domain" description="Cation/H+ exchanger transmembrane" evidence="13">
    <location>
        <begin position="173"/>
        <end position="569"/>
    </location>
</feature>
<feature type="transmembrane region" description="Helical" evidence="11">
    <location>
        <begin position="222"/>
        <end position="239"/>
    </location>
</feature>
<dbReference type="InterPro" id="IPR018422">
    <property type="entry name" value="Cation/H_exchanger_CPA1"/>
</dbReference>
<dbReference type="OMA" id="LHIPESC"/>
<evidence type="ECO:0000256" key="10">
    <source>
        <dbReference type="SAM" id="MobiDB-lite"/>
    </source>
</evidence>
<dbReference type="NCBIfam" id="TIGR00840">
    <property type="entry name" value="b_cpa1"/>
    <property type="match status" value="1"/>
</dbReference>
<keyword evidence="8 9" id="KW-0739">Sodium transport</keyword>
<dbReference type="GO" id="GO:0015386">
    <property type="term" value="F:potassium:proton antiporter activity"/>
    <property type="evidence" value="ECO:0007669"/>
    <property type="project" value="TreeGrafter"/>
</dbReference>
<feature type="transmembrane region" description="Helical" evidence="11">
    <location>
        <begin position="413"/>
        <end position="432"/>
    </location>
</feature>
<feature type="transmembrane region" description="Helical" evidence="11">
    <location>
        <begin position="160"/>
        <end position="179"/>
    </location>
</feature>
<dbReference type="PANTHER" id="PTHR10110">
    <property type="entry name" value="SODIUM/HYDROGEN EXCHANGER"/>
    <property type="match status" value="1"/>
</dbReference>
<keyword evidence="12" id="KW-0732">Signal</keyword>
<keyword evidence="2 9" id="KW-0813">Transport</keyword>
<evidence type="ECO:0000256" key="5">
    <source>
        <dbReference type="ARBA" id="ARBA00023053"/>
    </source>
</evidence>
<evidence type="ECO:0000259" key="13">
    <source>
        <dbReference type="Pfam" id="PF00999"/>
    </source>
</evidence>
<keyword evidence="5" id="KW-0915">Sodium</keyword>
<protein>
    <recommendedName>
        <fullName evidence="9">Sodium/hydrogen exchanger</fullName>
    </recommendedName>
</protein>
<keyword evidence="4 11" id="KW-1133">Transmembrane helix</keyword>
<feature type="region of interest" description="Disordered" evidence="10">
    <location>
        <begin position="735"/>
        <end position="762"/>
    </location>
</feature>
<keyword evidence="9" id="KW-0050">Antiport</keyword>
<evidence type="ECO:0000256" key="8">
    <source>
        <dbReference type="ARBA" id="ARBA00023201"/>
    </source>
</evidence>
<dbReference type="GO" id="GO:0098719">
    <property type="term" value="P:sodium ion import across plasma membrane"/>
    <property type="evidence" value="ECO:0007669"/>
    <property type="project" value="TreeGrafter"/>
</dbReference>
<comment type="similarity">
    <text evidence="9">Belongs to the monovalent cation:proton antiporter 1 (CPA1) transporter (TC 2.A.36) family.</text>
</comment>
<accession>A0A0L8GRE4</accession>
<dbReference type="Gene3D" id="6.10.140.1330">
    <property type="match status" value="1"/>
</dbReference>
<organism evidence="14">
    <name type="scientific">Octopus bimaculoides</name>
    <name type="common">California two-spotted octopus</name>
    <dbReference type="NCBI Taxonomy" id="37653"/>
    <lineage>
        <taxon>Eukaryota</taxon>
        <taxon>Metazoa</taxon>
        <taxon>Spiralia</taxon>
        <taxon>Lophotrochozoa</taxon>
        <taxon>Mollusca</taxon>
        <taxon>Cephalopoda</taxon>
        <taxon>Coleoidea</taxon>
        <taxon>Octopodiformes</taxon>
        <taxon>Octopoda</taxon>
        <taxon>Incirrata</taxon>
        <taxon>Octopodidae</taxon>
        <taxon>Octopus</taxon>
    </lineage>
</organism>
<evidence type="ECO:0000256" key="7">
    <source>
        <dbReference type="ARBA" id="ARBA00023136"/>
    </source>
</evidence>
<proteinExistence type="inferred from homology"/>
<dbReference type="InterPro" id="IPR004709">
    <property type="entry name" value="NaH_exchanger"/>
</dbReference>
<evidence type="ECO:0000256" key="9">
    <source>
        <dbReference type="RuleBase" id="RU003722"/>
    </source>
</evidence>
<reference evidence="14" key="1">
    <citation type="submission" date="2015-07" db="EMBL/GenBank/DDBJ databases">
        <title>MeaNS - Measles Nucleotide Surveillance Program.</title>
        <authorList>
            <person name="Tran T."/>
            <person name="Druce J."/>
        </authorList>
    </citation>
    <scope>NUCLEOTIDE SEQUENCE</scope>
    <source>
        <strain evidence="14">UCB-OBI-ISO-001</strain>
        <tissue evidence="14">Gonad</tissue>
    </source>
</reference>
<dbReference type="OrthoDB" id="196264at2759"/>
<feature type="transmembrane region" description="Helical" evidence="11">
    <location>
        <begin position="444"/>
        <end position="465"/>
    </location>
</feature>
<dbReference type="GO" id="GO:0005886">
    <property type="term" value="C:plasma membrane"/>
    <property type="evidence" value="ECO:0007669"/>
    <property type="project" value="TreeGrafter"/>
</dbReference>
<dbReference type="GO" id="GO:0015385">
    <property type="term" value="F:sodium:proton antiporter activity"/>
    <property type="evidence" value="ECO:0007669"/>
    <property type="project" value="InterPro"/>
</dbReference>
<comment type="subcellular location">
    <subcellularLocation>
        <location evidence="1">Membrane</location>
        <topology evidence="1">Multi-pass membrane protein</topology>
    </subcellularLocation>
</comment>
<keyword evidence="3 9" id="KW-0812">Transmembrane</keyword>
<feature type="transmembrane region" description="Helical" evidence="11">
    <location>
        <begin position="471"/>
        <end position="495"/>
    </location>
</feature>
<dbReference type="STRING" id="37653.A0A0L8GRE4"/>
<feature type="transmembrane region" description="Helical" evidence="11">
    <location>
        <begin position="191"/>
        <end position="210"/>
    </location>
</feature>
<dbReference type="PRINTS" id="PR01084">
    <property type="entry name" value="NAHEXCHNGR"/>
</dbReference>
<evidence type="ECO:0000256" key="12">
    <source>
        <dbReference type="SAM" id="SignalP"/>
    </source>
</evidence>
<dbReference type="Pfam" id="PF00999">
    <property type="entry name" value="Na_H_Exchanger"/>
    <property type="match status" value="1"/>
</dbReference>
<feature type="chain" id="PRO_5005583169" description="Sodium/hydrogen exchanger" evidence="12">
    <location>
        <begin position="24"/>
        <end position="762"/>
    </location>
</feature>
<dbReference type="PANTHER" id="PTHR10110:SF126">
    <property type="entry name" value="NA(+)_H(+) EXCHANGER PROTEIN 7"/>
    <property type="match status" value="1"/>
</dbReference>
<dbReference type="KEGG" id="obi:106875428"/>
<evidence type="ECO:0000256" key="3">
    <source>
        <dbReference type="ARBA" id="ARBA00022692"/>
    </source>
</evidence>
<dbReference type="AlphaFoldDB" id="A0A0L8GRE4"/>
<feature type="transmembrane region" description="Helical" evidence="11">
    <location>
        <begin position="545"/>
        <end position="569"/>
    </location>
</feature>
<dbReference type="InterPro" id="IPR006153">
    <property type="entry name" value="Cation/H_exchanger_TM"/>
</dbReference>
<feature type="signal peptide" evidence="12">
    <location>
        <begin position="1"/>
        <end position="23"/>
    </location>
</feature>
<feature type="compositionally biased region" description="Polar residues" evidence="10">
    <location>
        <begin position="742"/>
        <end position="762"/>
    </location>
</feature>
<name>A0A0L8GRE4_OCTBM</name>
<sequence length="762" mass="84619">MYFTWHALLVCLIFLAKISTSVSITLTKVTPNGNNKLLSTILNSSISNTSPAKVNSNLPYFSTSKFISAIQTNPGNFTTKVFSASPQTNIKVPPQTQSSNSSVFQTTPFQQTSDLVTLWGNGSSNNEVTTSGQNLNKTVGRIIISHQIHLVQFNIQHTSVILYIACTTLAAVFLAVGFHHCHRLARYIPESCFLLCLGIAFGCVVRFTSLDELIPETFSPDVFFLALLPPVILGASYSLNNRIFYDNLGVVLLFAVLGTAVACFIIAPILYGLSQTPALNLPKEHLLTQIFLFSALIVAVDPVAVLAVFSELGVNKPLHIVVFGESLLNDGVSVVLYRVMENFHQMPEITGKDIGFGFLKFIVSAGVSSLMGSLIGIFSTVACKFTYVKHVLEPAILIISAYLSYVLAESFELSGIICMIVCGLFQAQYAFHNINPKSRTNLKFIIKTIGLAAELVIFVFLGISVARTRHVWNVGFIIWSLVACIFSRTLITLVFSYFINKFHGERMKIFSLKEQLVMSYGGLRGGVAFSLALELSEEHVSLRGMFLTTVLMIILFNVVIQGISIRPLINILKVQREEKAKKNLLSTINHQLTDSMLQLVEKISGHSGKNVWRKKLEKFELTYIQRCLLKEPHPTVLKIGDVNTKIAIRNVYSSMSSLSSHPNIEERYVRDRYTSLEPVQYELNVGNERPGKTSIGKELNANQLLRYVKSKTNSENSTNKEIRFYLGDQDFKKPENGHRNGISYTGDSTEDISGNIESISRL</sequence>
<evidence type="ECO:0000313" key="14">
    <source>
        <dbReference type="EMBL" id="KOF79165.1"/>
    </source>
</evidence>
<evidence type="ECO:0000256" key="11">
    <source>
        <dbReference type="SAM" id="Phobius"/>
    </source>
</evidence>
<keyword evidence="6 9" id="KW-0406">Ion transport</keyword>
<keyword evidence="7 11" id="KW-0472">Membrane</keyword>
<evidence type="ECO:0000256" key="4">
    <source>
        <dbReference type="ARBA" id="ARBA00022989"/>
    </source>
</evidence>
<feature type="transmembrane region" description="Helical" evidence="11">
    <location>
        <begin position="357"/>
        <end position="378"/>
    </location>
</feature>